<gene>
    <name evidence="1" type="ORF">KCU98_g16467</name>
</gene>
<reference evidence="1" key="1">
    <citation type="journal article" date="2021" name="J Fungi (Basel)">
        <title>Virulence traits and population genomics of the black yeast Aureobasidium melanogenum.</title>
        <authorList>
            <person name="Cernosa A."/>
            <person name="Sun X."/>
            <person name="Gostincar C."/>
            <person name="Fang C."/>
            <person name="Gunde-Cimerman N."/>
            <person name="Song Z."/>
        </authorList>
    </citation>
    <scope>NUCLEOTIDE SEQUENCE</scope>
    <source>
        <strain evidence="1">EXF-9298</strain>
    </source>
</reference>
<accession>A0A9P8FC09</accession>
<feature type="non-terminal residue" evidence="1">
    <location>
        <position position="283"/>
    </location>
</feature>
<organism evidence="1 2">
    <name type="scientific">Aureobasidium melanogenum</name>
    <name type="common">Aureobasidium pullulans var. melanogenum</name>
    <dbReference type="NCBI Taxonomy" id="46634"/>
    <lineage>
        <taxon>Eukaryota</taxon>
        <taxon>Fungi</taxon>
        <taxon>Dikarya</taxon>
        <taxon>Ascomycota</taxon>
        <taxon>Pezizomycotina</taxon>
        <taxon>Dothideomycetes</taxon>
        <taxon>Dothideomycetidae</taxon>
        <taxon>Dothideales</taxon>
        <taxon>Saccotheciaceae</taxon>
        <taxon>Aureobasidium</taxon>
    </lineage>
</organism>
<protein>
    <recommendedName>
        <fullName evidence="3">F-box domain-containing protein</fullName>
    </recommendedName>
</protein>
<evidence type="ECO:0000313" key="1">
    <source>
        <dbReference type="EMBL" id="KAG9966080.1"/>
    </source>
</evidence>
<name>A0A9P8FC09_AURME</name>
<keyword evidence="2" id="KW-1185">Reference proteome</keyword>
<evidence type="ECO:0000313" key="2">
    <source>
        <dbReference type="Proteomes" id="UP000729357"/>
    </source>
</evidence>
<dbReference type="AlphaFoldDB" id="A0A9P8FC09"/>
<reference evidence="1" key="2">
    <citation type="submission" date="2021-08" db="EMBL/GenBank/DDBJ databases">
        <authorList>
            <person name="Gostincar C."/>
            <person name="Sun X."/>
            <person name="Song Z."/>
            <person name="Gunde-Cimerman N."/>
        </authorList>
    </citation>
    <scope>NUCLEOTIDE SEQUENCE</scope>
    <source>
        <strain evidence="1">EXF-9298</strain>
    </source>
</reference>
<proteinExistence type="predicted"/>
<evidence type="ECO:0008006" key="3">
    <source>
        <dbReference type="Google" id="ProtNLM"/>
    </source>
</evidence>
<comment type="caution">
    <text evidence="1">The sequence shown here is derived from an EMBL/GenBank/DDBJ whole genome shotgun (WGS) entry which is preliminary data.</text>
</comment>
<sequence>MSRLLCLPNDILIDVYKACRTVQTAIRLSMVNKLLRAVWLENNNDNRIAKTIITATTPAGAQAISYAVMETRVRASMDSDEQVPLNLWLPNLTRIVDLCASALAAYAERRKIIKDRHIMPEPMMVEAPSPESYYLIRRCVLAFEYPELRDALYEEVSKTSKHRLAEACDLQHFLNRQSSMKGTIRQGVLFRMRFYKPASEDFSEDDLELHEDGWNYAKDVLGTADWITYHPDTAHELLASIQGYVTNNMDDPEMPQPWPDFSQVRLLAEAKKRDDEQPWRRNL</sequence>
<dbReference type="EMBL" id="JAHFXS010003764">
    <property type="protein sequence ID" value="KAG9966080.1"/>
    <property type="molecule type" value="Genomic_DNA"/>
</dbReference>
<dbReference type="Proteomes" id="UP000729357">
    <property type="component" value="Unassembled WGS sequence"/>
</dbReference>